<protein>
    <recommendedName>
        <fullName evidence="3">RRM domain-containing protein</fullName>
    </recommendedName>
</protein>
<dbReference type="InterPro" id="IPR035979">
    <property type="entry name" value="RBD_domain_sf"/>
</dbReference>
<dbReference type="GO" id="GO:0005737">
    <property type="term" value="C:cytoplasm"/>
    <property type="evidence" value="ECO:0007669"/>
    <property type="project" value="TreeGrafter"/>
</dbReference>
<accession>E4WW66</accession>
<dbReference type="InterPro" id="IPR050374">
    <property type="entry name" value="RRT5_SRSF_SR"/>
</dbReference>
<sequence>MSTVERKSRSSHRPAPYALNVKVKNIENLKEALTQREPRLLIRNIPKDCTQTDLIPLIPVLPTEIKAIEFLKKTDMSPAGAAVVVLASYEGMSKAALADGRELRGHNLWAVKDVEGMRSLSLLQKLGHKNDSAAISRKPSTNSPVEPFVIPAELMQKVDLSLLNNIKAALSTLSGEKKPSPVDSIRQRSVKVRNLPDSATYDRISQVFLGCGTIESISEGNYKNEVIIKFTNADEADLAVRFYNGRRMDGKRLQVLYRDR</sequence>
<dbReference type="OrthoDB" id="10308164at2759"/>
<dbReference type="CDD" id="cd00590">
    <property type="entry name" value="RRM_SF"/>
    <property type="match status" value="1"/>
</dbReference>
<dbReference type="InParanoid" id="E4WW66"/>
<dbReference type="InterPro" id="IPR000504">
    <property type="entry name" value="RRM_dom"/>
</dbReference>
<evidence type="ECO:0000313" key="4">
    <source>
        <dbReference type="EMBL" id="CBY21369.1"/>
    </source>
</evidence>
<gene>
    <name evidence="4" type="ORF">GSOID_T00009132001</name>
</gene>
<dbReference type="SMART" id="SM00360">
    <property type="entry name" value="RRM"/>
    <property type="match status" value="2"/>
</dbReference>
<proteinExistence type="predicted"/>
<dbReference type="Proteomes" id="UP000001307">
    <property type="component" value="Unassembled WGS sequence"/>
</dbReference>
<dbReference type="InterPro" id="IPR012677">
    <property type="entry name" value="Nucleotide-bd_a/b_plait_sf"/>
</dbReference>
<dbReference type="SUPFAM" id="SSF54928">
    <property type="entry name" value="RNA-binding domain, RBD"/>
    <property type="match status" value="1"/>
</dbReference>
<evidence type="ECO:0000256" key="1">
    <source>
        <dbReference type="ARBA" id="ARBA00022884"/>
    </source>
</evidence>
<name>E4WW66_OIKDI</name>
<reference evidence="4" key="1">
    <citation type="journal article" date="2010" name="Science">
        <title>Plasticity of animal genome architecture unmasked by rapid evolution of a pelagic tunicate.</title>
        <authorList>
            <person name="Denoeud F."/>
            <person name="Henriet S."/>
            <person name="Mungpakdee S."/>
            <person name="Aury J.M."/>
            <person name="Da Silva C."/>
            <person name="Brinkmann H."/>
            <person name="Mikhaleva J."/>
            <person name="Olsen L.C."/>
            <person name="Jubin C."/>
            <person name="Canestro C."/>
            <person name="Bouquet J.M."/>
            <person name="Danks G."/>
            <person name="Poulain J."/>
            <person name="Campsteijn C."/>
            <person name="Adamski M."/>
            <person name="Cross I."/>
            <person name="Yadetie F."/>
            <person name="Muffato M."/>
            <person name="Louis A."/>
            <person name="Butcher S."/>
            <person name="Tsagkogeorga G."/>
            <person name="Konrad A."/>
            <person name="Singh S."/>
            <person name="Jensen M.F."/>
            <person name="Cong E.H."/>
            <person name="Eikeseth-Otteraa H."/>
            <person name="Noel B."/>
            <person name="Anthouard V."/>
            <person name="Porcel B.M."/>
            <person name="Kachouri-Lafond R."/>
            <person name="Nishino A."/>
            <person name="Ugolini M."/>
            <person name="Chourrout P."/>
            <person name="Nishida H."/>
            <person name="Aasland R."/>
            <person name="Huzurbazar S."/>
            <person name="Westhof E."/>
            <person name="Delsuc F."/>
            <person name="Lehrach H."/>
            <person name="Reinhardt R."/>
            <person name="Weissenbach J."/>
            <person name="Roy S.W."/>
            <person name="Artiguenave F."/>
            <person name="Postlethwait J.H."/>
            <person name="Manak J.R."/>
            <person name="Thompson E.M."/>
            <person name="Jaillon O."/>
            <person name="Du Pasquier L."/>
            <person name="Boudinot P."/>
            <person name="Liberles D.A."/>
            <person name="Volff J.N."/>
            <person name="Philippe H."/>
            <person name="Lenhard B."/>
            <person name="Roest Crollius H."/>
            <person name="Wincker P."/>
            <person name="Chourrout D."/>
        </authorList>
    </citation>
    <scope>NUCLEOTIDE SEQUENCE [LARGE SCALE GENOMIC DNA]</scope>
</reference>
<feature type="domain" description="RRM" evidence="3">
    <location>
        <begin position="188"/>
        <end position="260"/>
    </location>
</feature>
<dbReference type="AlphaFoldDB" id="E4WW66"/>
<keyword evidence="5" id="KW-1185">Reference proteome</keyword>
<organism evidence="4">
    <name type="scientific">Oikopleura dioica</name>
    <name type="common">Tunicate</name>
    <dbReference type="NCBI Taxonomy" id="34765"/>
    <lineage>
        <taxon>Eukaryota</taxon>
        <taxon>Metazoa</taxon>
        <taxon>Chordata</taxon>
        <taxon>Tunicata</taxon>
        <taxon>Appendicularia</taxon>
        <taxon>Copelata</taxon>
        <taxon>Oikopleuridae</taxon>
        <taxon>Oikopleura</taxon>
    </lineage>
</organism>
<dbReference type="Gene3D" id="3.30.70.330">
    <property type="match status" value="2"/>
</dbReference>
<dbReference type="Pfam" id="PF00076">
    <property type="entry name" value="RRM_1"/>
    <property type="match status" value="1"/>
</dbReference>
<evidence type="ECO:0000256" key="2">
    <source>
        <dbReference type="PROSITE-ProRule" id="PRU00176"/>
    </source>
</evidence>
<dbReference type="PANTHER" id="PTHR23003">
    <property type="entry name" value="RNA RECOGNITION MOTIF RRM DOMAIN CONTAINING PROTEIN"/>
    <property type="match status" value="1"/>
</dbReference>
<dbReference type="EMBL" id="FN653017">
    <property type="protein sequence ID" value="CBY21369.1"/>
    <property type="molecule type" value="Genomic_DNA"/>
</dbReference>
<dbReference type="PROSITE" id="PS50102">
    <property type="entry name" value="RRM"/>
    <property type="match status" value="1"/>
</dbReference>
<dbReference type="GO" id="GO:0003729">
    <property type="term" value="F:mRNA binding"/>
    <property type="evidence" value="ECO:0007669"/>
    <property type="project" value="TreeGrafter"/>
</dbReference>
<evidence type="ECO:0000259" key="3">
    <source>
        <dbReference type="PROSITE" id="PS50102"/>
    </source>
</evidence>
<keyword evidence="1 2" id="KW-0694">RNA-binding</keyword>
<evidence type="ECO:0000313" key="5">
    <source>
        <dbReference type="Proteomes" id="UP000001307"/>
    </source>
</evidence>
<dbReference type="GO" id="GO:0005634">
    <property type="term" value="C:nucleus"/>
    <property type="evidence" value="ECO:0007669"/>
    <property type="project" value="TreeGrafter"/>
</dbReference>